<evidence type="ECO:0000256" key="5">
    <source>
        <dbReference type="ARBA" id="ARBA00023015"/>
    </source>
</evidence>
<keyword evidence="7 9" id="KW-0804">Transcription</keyword>
<evidence type="ECO:0000313" key="14">
    <source>
        <dbReference type="Proteomes" id="UP000663834"/>
    </source>
</evidence>
<keyword evidence="6 9" id="KW-0010">Activator</keyword>
<keyword evidence="5 9" id="KW-0805">Transcription regulation</keyword>
<dbReference type="PANTHER" id="PTHR48249">
    <property type="entry name" value="MEDIATOR OF RNA POLYMERASE II TRANSCRIPTION SUBUNIT 13"/>
    <property type="match status" value="1"/>
</dbReference>
<evidence type="ECO:0000256" key="9">
    <source>
        <dbReference type="RuleBase" id="RU364134"/>
    </source>
</evidence>
<comment type="similarity">
    <text evidence="2 9">Belongs to the Mediator complex subunit 13 family.</text>
</comment>
<name>A0A815S2D4_9BILA</name>
<accession>A0A815S2D4</accession>
<evidence type="ECO:0000256" key="6">
    <source>
        <dbReference type="ARBA" id="ARBA00023159"/>
    </source>
</evidence>
<protein>
    <recommendedName>
        <fullName evidence="3 9">Mediator of RNA polymerase II transcription subunit 13</fullName>
    </recommendedName>
</protein>
<evidence type="ECO:0000256" key="2">
    <source>
        <dbReference type="ARBA" id="ARBA00009354"/>
    </source>
</evidence>
<comment type="caution">
    <text evidence="13">The sequence shown here is derived from an EMBL/GenBank/DDBJ whole genome shotgun (WGS) entry which is preliminary data.</text>
</comment>
<feature type="non-terminal residue" evidence="13">
    <location>
        <position position="929"/>
    </location>
</feature>
<dbReference type="GO" id="GO:0003713">
    <property type="term" value="F:transcription coactivator activity"/>
    <property type="evidence" value="ECO:0007669"/>
    <property type="project" value="TreeGrafter"/>
</dbReference>
<sequence>ENWACRLAIDQARNNVNFLIADDIEKHHWLHQWSYLTSPLDSDQQLIVMLRSLQPLLVEALKKRNVNGLWSTIDGPLTWKSFHQLLYVQNQHAHLEEQISGPQPIPYVLAGLDREWIMLAPYGLKFWDKLCLEPYSKRKDIGYICVVPDNDFICSTTKTYLRELSAHYELCRLGLHRPLLKAFSDQGLLRISQQNNDSSQLPNVDPWFTNHEATHPLGSRLKLYAQMLRDKILNILTAKTLDNTLLDDSASRRDSFRTPNDMSSSPYDNHSANSDPATNVFASSPSYSAASSIYTTGSVASDALGSSSTNLLSPTNGTMVNGQVVEPVDLQAFESHYHGRSLNDEQIFIVIYIIDTFRYELMGSSSNGENEDVQIDEAIDIYVKKAIFRAYIDLIKDLPEKISNRVNLQIIPFESIINQQIESDAELRLTRLKRLSFHVYDQLRQTVSQTIRGKSLTGFGPAIADEKMPAKIVMQLYTPAYILSPKSDFRFKSLIDITEQTNNNGSILFCSYCLSDDQRYLLTSCTDDRGELLETCSINIEVPDRHKRKVQYARRVALLKLWDFIMRIITNTTMPWRIVIGRLGRLGHGELKSWGIILSKKNLVRWATLIRESCSMCHILRSHDHPVILSACLVSLETHPLLAILPESLELGEMRGTQPSNNNSSMMQNGGQVLSDVSVTHILTLPTSASVQHVQAIPRLSDPRQISMDNDDDLFSSLFGTLDGDDFGNIQSPPPDLEFPPTGVFDVNHNGNPNGPMSRLNSLSISQHNYNGNDQYGNSLNSSNMKSNSLLHLDSEVDMNDIPTLHQQPLALGFYVSTISTLNPLPIWMLQGRCNQRLNNTSSVFKATLHVSVPNAQHSDDMLFAQSHDQKSIHPLDSNYTYVVLRHVLESYNRLSWLLIDAKTNERASCLPIHMETLLKLYHAFIKFV</sequence>
<gene>
    <name evidence="13" type="ORF">KQP761_LOCUS13693</name>
</gene>
<keyword evidence="4 9" id="KW-0678">Repressor</keyword>
<feature type="compositionally biased region" description="Polar residues" evidence="10">
    <location>
        <begin position="257"/>
        <end position="276"/>
    </location>
</feature>
<evidence type="ECO:0000259" key="12">
    <source>
        <dbReference type="Pfam" id="PF18296"/>
    </source>
</evidence>
<comment type="subunit">
    <text evidence="9">Component of the Mediator complex.</text>
</comment>
<evidence type="ECO:0000313" key="13">
    <source>
        <dbReference type="EMBL" id="CAF1483395.1"/>
    </source>
</evidence>
<evidence type="ECO:0000259" key="11">
    <source>
        <dbReference type="Pfam" id="PF06333"/>
    </source>
</evidence>
<organism evidence="13 14">
    <name type="scientific">Rotaria magnacalcarata</name>
    <dbReference type="NCBI Taxonomy" id="392030"/>
    <lineage>
        <taxon>Eukaryota</taxon>
        <taxon>Metazoa</taxon>
        <taxon>Spiralia</taxon>
        <taxon>Gnathifera</taxon>
        <taxon>Rotifera</taxon>
        <taxon>Eurotatoria</taxon>
        <taxon>Bdelloidea</taxon>
        <taxon>Philodinida</taxon>
        <taxon>Philodinidae</taxon>
        <taxon>Rotaria</taxon>
    </lineage>
</organism>
<keyword evidence="8 9" id="KW-0539">Nucleus</keyword>
<dbReference type="Pfam" id="PF06333">
    <property type="entry name" value="Med13_C"/>
    <property type="match status" value="1"/>
</dbReference>
<feature type="domain" description="MID" evidence="12">
    <location>
        <begin position="139"/>
        <end position="444"/>
    </location>
</feature>
<evidence type="ECO:0000256" key="10">
    <source>
        <dbReference type="SAM" id="MobiDB-lite"/>
    </source>
</evidence>
<dbReference type="Proteomes" id="UP000663834">
    <property type="component" value="Unassembled WGS sequence"/>
</dbReference>
<evidence type="ECO:0000256" key="4">
    <source>
        <dbReference type="ARBA" id="ARBA00022491"/>
    </source>
</evidence>
<dbReference type="AlphaFoldDB" id="A0A815S2D4"/>
<comment type="function">
    <text evidence="9">Component of the Mediator complex, a coactivator involved in regulated transcription of nearly all RNA polymerase II-dependent genes. Mediator functions as a bridge to convey information from gene-specific regulatory proteins to the basal RNA polymerase II transcription machinery. Mediator is recruited to promoters by direct interactions with regulatory proteins and serves as a scaffold for the assembly of a functional preinitiation complex with RNA polymerase II and the general transcription factors.</text>
</comment>
<evidence type="ECO:0000256" key="3">
    <source>
        <dbReference type="ARBA" id="ARBA00019618"/>
    </source>
</evidence>
<feature type="domain" description="Mediator complex subunit Med13 C-terminal" evidence="11">
    <location>
        <begin position="477"/>
        <end position="918"/>
    </location>
</feature>
<comment type="subcellular location">
    <subcellularLocation>
        <location evidence="1 9">Nucleus</location>
    </subcellularLocation>
</comment>
<reference evidence="13" key="1">
    <citation type="submission" date="2021-02" db="EMBL/GenBank/DDBJ databases">
        <authorList>
            <person name="Nowell W R."/>
        </authorList>
    </citation>
    <scope>NUCLEOTIDE SEQUENCE</scope>
</reference>
<dbReference type="EMBL" id="CAJNOW010006399">
    <property type="protein sequence ID" value="CAF1483395.1"/>
    <property type="molecule type" value="Genomic_DNA"/>
</dbReference>
<dbReference type="GO" id="GO:0045944">
    <property type="term" value="P:positive regulation of transcription by RNA polymerase II"/>
    <property type="evidence" value="ECO:0007669"/>
    <property type="project" value="TreeGrafter"/>
</dbReference>
<dbReference type="GO" id="GO:0016592">
    <property type="term" value="C:mediator complex"/>
    <property type="evidence" value="ECO:0007669"/>
    <property type="project" value="InterPro"/>
</dbReference>
<evidence type="ECO:0000256" key="8">
    <source>
        <dbReference type="ARBA" id="ARBA00023242"/>
    </source>
</evidence>
<dbReference type="InterPro" id="IPR041285">
    <property type="entry name" value="MID_MedPIWI"/>
</dbReference>
<dbReference type="PANTHER" id="PTHR48249:SF3">
    <property type="entry name" value="MEDIATOR OF RNA POLYMERASE II TRANSCRIPTION SUBUNIT 13"/>
    <property type="match status" value="1"/>
</dbReference>
<evidence type="ECO:0000256" key="1">
    <source>
        <dbReference type="ARBA" id="ARBA00004123"/>
    </source>
</evidence>
<dbReference type="Pfam" id="PF18296">
    <property type="entry name" value="MID_MedPIWI"/>
    <property type="match status" value="1"/>
</dbReference>
<feature type="region of interest" description="Disordered" evidence="10">
    <location>
        <begin position="251"/>
        <end position="276"/>
    </location>
</feature>
<evidence type="ECO:0000256" key="7">
    <source>
        <dbReference type="ARBA" id="ARBA00023163"/>
    </source>
</evidence>
<dbReference type="InterPro" id="IPR051139">
    <property type="entry name" value="Mediator_complx_sub13"/>
</dbReference>
<dbReference type="InterPro" id="IPR009401">
    <property type="entry name" value="Med13_C"/>
</dbReference>
<proteinExistence type="inferred from homology"/>
<dbReference type="OrthoDB" id="103819at2759"/>